<evidence type="ECO:0000313" key="1">
    <source>
        <dbReference type="EMBL" id="CUP08926.1"/>
    </source>
</evidence>
<organism evidence="1 2">
    <name type="scientific">Clostridium disporicum</name>
    <dbReference type="NCBI Taxonomy" id="84024"/>
    <lineage>
        <taxon>Bacteria</taxon>
        <taxon>Bacillati</taxon>
        <taxon>Bacillota</taxon>
        <taxon>Clostridia</taxon>
        <taxon>Eubacteriales</taxon>
        <taxon>Clostridiaceae</taxon>
        <taxon>Clostridium</taxon>
    </lineage>
</organism>
<dbReference type="RefSeq" id="WP_055267882.1">
    <property type="nucleotide sequence ID" value="NZ_CABIXQ010000025.1"/>
</dbReference>
<name>A0A174KEP9_9CLOT</name>
<dbReference type="EMBL" id="CYZX01000025">
    <property type="protein sequence ID" value="CUP08926.1"/>
    <property type="molecule type" value="Genomic_DNA"/>
</dbReference>
<reference evidence="1 2" key="1">
    <citation type="submission" date="2015-09" db="EMBL/GenBank/DDBJ databases">
        <authorList>
            <consortium name="Pathogen Informatics"/>
        </authorList>
    </citation>
    <scope>NUCLEOTIDE SEQUENCE [LARGE SCALE GENOMIC DNA]</scope>
    <source>
        <strain evidence="1 2">2789STDY5834856</strain>
    </source>
</reference>
<proteinExistence type="predicted"/>
<dbReference type="AlphaFoldDB" id="A0A174KEP9"/>
<gene>
    <name evidence="1" type="ORF">ERS852471_02971</name>
</gene>
<sequence length="113" mass="13621">MKHIIYIIYIEDDLQKKKNIYYSEDKEEAYSKFNILLNKCIIKAYESIFRNENNYIFQSNHFKSISLSNKEKILIRTKEYVIYINDKGKIVGAVSFVNDFDRTYIERVVMEII</sequence>
<dbReference type="Proteomes" id="UP000095594">
    <property type="component" value="Unassembled WGS sequence"/>
</dbReference>
<dbReference type="OrthoDB" id="9906958at2"/>
<accession>A0A174KEP9</accession>
<evidence type="ECO:0000313" key="2">
    <source>
        <dbReference type="Proteomes" id="UP000095594"/>
    </source>
</evidence>
<protein>
    <submittedName>
        <fullName evidence="1">Uncharacterized protein</fullName>
    </submittedName>
</protein>